<dbReference type="InterPro" id="IPR016031">
    <property type="entry name" value="Trp_RNA-bd_attenuator-like_dom"/>
</dbReference>
<dbReference type="Pfam" id="PF01987">
    <property type="entry name" value="AIM24"/>
    <property type="match status" value="1"/>
</dbReference>
<dbReference type="SUPFAM" id="SSF51219">
    <property type="entry name" value="TRAP-like"/>
    <property type="match status" value="1"/>
</dbReference>
<sequence length="270" mass="28775">MHAGFKKCNNLVYLAFFPGLLSPDQKGKGDILLASNIPRELTMKYEIIGDNLQMVKLTLAQGERVNAEAGAMVNMSGNMQMDSHLKGGLLGGLKRALTNESLFLTEFTPQGESGFVSFAGNVPGRIFPVDVTGREFLAQKDAYLCSEQGVHLDIAFTKKIRSGFFGGEGFILQRLSGSGTAFLHCCGDTIEMDLAAGEVVKVETGLVVGFDATVDYSIQMAGGVKTVFFGGEGLFLTTLTGPGKVVLQSMDIAKLASSLIPFLPQNTSGK</sequence>
<dbReference type="STRING" id="28892.Metli_2092"/>
<dbReference type="AlphaFoldDB" id="J1ASK2"/>
<name>J1ASK2_9EURY</name>
<dbReference type="InterPro" id="IPR002838">
    <property type="entry name" value="AIM24"/>
</dbReference>
<dbReference type="PANTHER" id="PTHR43657:SF1">
    <property type="entry name" value="ALTERED INHERITANCE OF MITOCHONDRIA PROTEIN 24, MITOCHONDRIAL"/>
    <property type="match status" value="1"/>
</dbReference>
<dbReference type="PATRIC" id="fig|28892.9.peg.2264"/>
<accession>J1ASK2</accession>
<evidence type="ECO:0000313" key="1">
    <source>
        <dbReference type="EMBL" id="EJG08033.1"/>
    </source>
</evidence>
<dbReference type="EMBL" id="CM001555">
    <property type="protein sequence ID" value="EJG08033.1"/>
    <property type="molecule type" value="Genomic_DNA"/>
</dbReference>
<keyword evidence="2" id="KW-1185">Reference proteome</keyword>
<protein>
    <recommendedName>
        <fullName evidence="3">TIGR00266 family protein</fullName>
    </recommendedName>
</protein>
<gene>
    <name evidence="1" type="ORF">Metli_2092</name>
</gene>
<organism evidence="1 2">
    <name type="scientific">Methanofollis liminatans DSM 4140</name>
    <dbReference type="NCBI Taxonomy" id="28892"/>
    <lineage>
        <taxon>Archaea</taxon>
        <taxon>Methanobacteriati</taxon>
        <taxon>Methanobacteriota</taxon>
        <taxon>Stenosarchaea group</taxon>
        <taxon>Methanomicrobia</taxon>
        <taxon>Methanomicrobiales</taxon>
        <taxon>Methanomicrobiaceae</taxon>
        <taxon>Methanofollis</taxon>
    </lineage>
</organism>
<reference evidence="1 2" key="1">
    <citation type="submission" date="2011-08" db="EMBL/GenBank/DDBJ databases">
        <title>The complete genome of Methanofollis liminatans DSM 4140.</title>
        <authorList>
            <consortium name="US DOE Joint Genome Institute (JGI-PGF)"/>
            <person name="Lucas S."/>
            <person name="Han J."/>
            <person name="Lapidus A."/>
            <person name="Bruce D."/>
            <person name="Goodwin L."/>
            <person name="Pitluck S."/>
            <person name="Peters L."/>
            <person name="Kyrpides N."/>
            <person name="Mavromatis K."/>
            <person name="Ivanova N."/>
            <person name="Mikhailova N."/>
            <person name="Lu M."/>
            <person name="Detter J.C."/>
            <person name="Tapia R."/>
            <person name="Han C."/>
            <person name="Land M."/>
            <person name="Hauser L."/>
            <person name="Markowitz V."/>
            <person name="Cheng J.-F."/>
            <person name="Hugenholtz P."/>
            <person name="Woyke T."/>
            <person name="Wu D."/>
            <person name="Spring S."/>
            <person name="Schuler E."/>
            <person name="Brambilla E."/>
            <person name="Klenk H.-P."/>
            <person name="Eisen J.A."/>
        </authorList>
    </citation>
    <scope>NUCLEOTIDE SEQUENCE [LARGE SCALE GENOMIC DNA]</scope>
    <source>
        <strain evidence="1 2">DSM 4140</strain>
    </source>
</reference>
<proteinExistence type="predicted"/>
<dbReference type="Gene3D" id="3.60.160.10">
    <property type="entry name" value="Mitochondrial biogenesis AIM24"/>
    <property type="match status" value="1"/>
</dbReference>
<dbReference type="InterPro" id="IPR036983">
    <property type="entry name" value="AIM24_sf"/>
</dbReference>
<dbReference type="PANTHER" id="PTHR43657">
    <property type="entry name" value="TRYPTOPHAN RNA-BINDING ATTENUATOR PROTEIN-LIKE PROTEIN"/>
    <property type="match status" value="1"/>
</dbReference>
<dbReference type="HOGENOM" id="CLU_040551_0_2_2"/>
<dbReference type="Proteomes" id="UP000005095">
    <property type="component" value="Chromosome"/>
</dbReference>
<evidence type="ECO:0008006" key="3">
    <source>
        <dbReference type="Google" id="ProtNLM"/>
    </source>
</evidence>
<evidence type="ECO:0000313" key="2">
    <source>
        <dbReference type="Proteomes" id="UP000005095"/>
    </source>
</evidence>
<dbReference type="NCBIfam" id="TIGR00266">
    <property type="entry name" value="TIGR00266 family protein"/>
    <property type="match status" value="1"/>
</dbReference>